<dbReference type="EMBL" id="WIXP02000005">
    <property type="protein sequence ID" value="KAF6210387.1"/>
    <property type="molecule type" value="Genomic_DNA"/>
</dbReference>
<sequence length="101" mass="11916">MNTEDLPQDLRDYYFIPEIVTPIEEEVPWRLIPLDMESFPRPAWRAYRLAVAMEKLTISKKVRANRTQTPAHWRATPSFRERPGTGVDLPPNEKETQTYIM</sequence>
<reference evidence="2" key="1">
    <citation type="journal article" date="2021" name="Mol. Ecol. Resour.">
        <title>Apolygus lucorum genome provides insights into omnivorousness and mesophyll feeding.</title>
        <authorList>
            <person name="Liu Y."/>
            <person name="Liu H."/>
            <person name="Wang H."/>
            <person name="Huang T."/>
            <person name="Liu B."/>
            <person name="Yang B."/>
            <person name="Yin L."/>
            <person name="Li B."/>
            <person name="Zhang Y."/>
            <person name="Zhang S."/>
            <person name="Jiang F."/>
            <person name="Zhang X."/>
            <person name="Ren Y."/>
            <person name="Wang B."/>
            <person name="Wang S."/>
            <person name="Lu Y."/>
            <person name="Wu K."/>
            <person name="Fan W."/>
            <person name="Wang G."/>
        </authorList>
    </citation>
    <scope>NUCLEOTIDE SEQUENCE</scope>
    <source>
        <strain evidence="2">12Hb</strain>
    </source>
</reference>
<feature type="region of interest" description="Disordered" evidence="1">
    <location>
        <begin position="65"/>
        <end position="101"/>
    </location>
</feature>
<name>A0A8S9XN42_APOLU</name>
<protein>
    <submittedName>
        <fullName evidence="2">Uncharacterized protein</fullName>
    </submittedName>
</protein>
<comment type="caution">
    <text evidence="2">The sequence shown here is derived from an EMBL/GenBank/DDBJ whole genome shotgun (WGS) entry which is preliminary data.</text>
</comment>
<feature type="compositionally biased region" description="Basic and acidic residues" evidence="1">
    <location>
        <begin position="91"/>
        <end position="101"/>
    </location>
</feature>
<evidence type="ECO:0000313" key="3">
    <source>
        <dbReference type="Proteomes" id="UP000466442"/>
    </source>
</evidence>
<dbReference type="AlphaFoldDB" id="A0A8S9XN42"/>
<proteinExistence type="predicted"/>
<evidence type="ECO:0000313" key="2">
    <source>
        <dbReference type="EMBL" id="KAF6210387.1"/>
    </source>
</evidence>
<accession>A0A8S9XN42</accession>
<organism evidence="2 3">
    <name type="scientific">Apolygus lucorum</name>
    <name type="common">Small green plant bug</name>
    <name type="synonym">Lygocoris lucorum</name>
    <dbReference type="NCBI Taxonomy" id="248454"/>
    <lineage>
        <taxon>Eukaryota</taxon>
        <taxon>Metazoa</taxon>
        <taxon>Ecdysozoa</taxon>
        <taxon>Arthropoda</taxon>
        <taxon>Hexapoda</taxon>
        <taxon>Insecta</taxon>
        <taxon>Pterygota</taxon>
        <taxon>Neoptera</taxon>
        <taxon>Paraneoptera</taxon>
        <taxon>Hemiptera</taxon>
        <taxon>Heteroptera</taxon>
        <taxon>Panheteroptera</taxon>
        <taxon>Cimicomorpha</taxon>
        <taxon>Miridae</taxon>
        <taxon>Mirini</taxon>
        <taxon>Apolygus</taxon>
    </lineage>
</organism>
<keyword evidence="3" id="KW-1185">Reference proteome</keyword>
<evidence type="ECO:0000256" key="1">
    <source>
        <dbReference type="SAM" id="MobiDB-lite"/>
    </source>
</evidence>
<dbReference type="Proteomes" id="UP000466442">
    <property type="component" value="Linkage Group LG5"/>
</dbReference>
<gene>
    <name evidence="2" type="ORF">GE061_013491</name>
</gene>